<organism evidence="1 2">
    <name type="scientific">Malus domestica</name>
    <name type="common">Apple</name>
    <name type="synonym">Pyrus malus</name>
    <dbReference type="NCBI Taxonomy" id="3750"/>
    <lineage>
        <taxon>Eukaryota</taxon>
        <taxon>Viridiplantae</taxon>
        <taxon>Streptophyta</taxon>
        <taxon>Embryophyta</taxon>
        <taxon>Tracheophyta</taxon>
        <taxon>Spermatophyta</taxon>
        <taxon>Magnoliopsida</taxon>
        <taxon>eudicotyledons</taxon>
        <taxon>Gunneridae</taxon>
        <taxon>Pentapetalae</taxon>
        <taxon>rosids</taxon>
        <taxon>fabids</taxon>
        <taxon>Rosales</taxon>
        <taxon>Rosaceae</taxon>
        <taxon>Amygdaloideae</taxon>
        <taxon>Maleae</taxon>
        <taxon>Malus</taxon>
    </lineage>
</organism>
<sequence>MSKRHNTENMSLSSNLEALDIVVLVCRSSPKDLAASFTEENGCLGHINAIKQFLCLSLLHSCALTIMAISQLDYSIFTSLLSKSNQELCNRVDVHQDAVCFPNCIAKDHIFQQPGWCHTLTDPCDNISYQRVVINQSNKFNQRNYTTWLMERTCVLISFNVVDENGKRKGFGVGRTARAGQYGLVTSMYTESNRDLVAAVRRAGELDLPVFGQIVLLLVQIVTTMIRLLEEYANLKGLQDGHSRQEAEVFAILSHKHRNDPLKIKEIISMVANSLTSFLNLEIEFKFPLKKDGTTTASILILFF</sequence>
<keyword evidence="2" id="KW-1185">Reference proteome</keyword>
<evidence type="ECO:0000313" key="2">
    <source>
        <dbReference type="Proteomes" id="UP000290289"/>
    </source>
</evidence>
<protein>
    <submittedName>
        <fullName evidence="1">Uncharacterized protein</fullName>
    </submittedName>
</protein>
<accession>A0A498IDG0</accession>
<gene>
    <name evidence="1" type="ORF">DVH24_034907</name>
</gene>
<dbReference type="EMBL" id="RDQH01000338">
    <property type="protein sequence ID" value="RXH81486.1"/>
    <property type="molecule type" value="Genomic_DNA"/>
</dbReference>
<evidence type="ECO:0000313" key="1">
    <source>
        <dbReference type="EMBL" id="RXH81486.1"/>
    </source>
</evidence>
<name>A0A498IDG0_MALDO</name>
<dbReference type="AlphaFoldDB" id="A0A498IDG0"/>
<proteinExistence type="predicted"/>
<dbReference type="Proteomes" id="UP000290289">
    <property type="component" value="Chromosome 12"/>
</dbReference>
<comment type="caution">
    <text evidence="1">The sequence shown here is derived from an EMBL/GenBank/DDBJ whole genome shotgun (WGS) entry which is preliminary data.</text>
</comment>
<reference evidence="1 2" key="1">
    <citation type="submission" date="2018-10" db="EMBL/GenBank/DDBJ databases">
        <title>A high-quality apple genome assembly.</title>
        <authorList>
            <person name="Hu J."/>
        </authorList>
    </citation>
    <scope>NUCLEOTIDE SEQUENCE [LARGE SCALE GENOMIC DNA]</scope>
    <source>
        <strain evidence="2">cv. HFTH1</strain>
        <tissue evidence="1">Young leaf</tissue>
    </source>
</reference>